<dbReference type="InterPro" id="IPR025619">
    <property type="entry name" value="YlzJ"/>
</dbReference>
<dbReference type="Proteomes" id="UP000198534">
    <property type="component" value="Unassembled WGS sequence"/>
</dbReference>
<dbReference type="AlphaFoldDB" id="A0A1H2SPK7"/>
<name>A0A1H2SPK7_9BACL</name>
<organism evidence="1 2">
    <name type="scientific">Marininema mesophilum</name>
    <dbReference type="NCBI Taxonomy" id="1048340"/>
    <lineage>
        <taxon>Bacteria</taxon>
        <taxon>Bacillati</taxon>
        <taxon>Bacillota</taxon>
        <taxon>Bacilli</taxon>
        <taxon>Bacillales</taxon>
        <taxon>Thermoactinomycetaceae</taxon>
        <taxon>Marininema</taxon>
    </lineage>
</organism>
<protein>
    <submittedName>
        <fullName evidence="1">YlzJ-like protein</fullName>
    </submittedName>
</protein>
<accession>A0A1H2SPK7</accession>
<reference evidence="1 2" key="1">
    <citation type="submission" date="2016-10" db="EMBL/GenBank/DDBJ databases">
        <authorList>
            <person name="de Groot N.N."/>
        </authorList>
    </citation>
    <scope>NUCLEOTIDE SEQUENCE [LARGE SCALE GENOMIC DNA]</scope>
    <source>
        <strain evidence="1 2">DSM 45610</strain>
    </source>
</reference>
<dbReference type="OrthoDB" id="1683573at2"/>
<dbReference type="RefSeq" id="WP_091736197.1">
    <property type="nucleotide sequence ID" value="NZ_FNNQ01000002.1"/>
</dbReference>
<keyword evidence="2" id="KW-1185">Reference proteome</keyword>
<evidence type="ECO:0000313" key="1">
    <source>
        <dbReference type="EMBL" id="SDW33518.1"/>
    </source>
</evidence>
<dbReference type="EMBL" id="FNNQ01000002">
    <property type="protein sequence ID" value="SDW33518.1"/>
    <property type="molecule type" value="Genomic_DNA"/>
</dbReference>
<proteinExistence type="predicted"/>
<dbReference type="STRING" id="1048340.SAMN05444487_102273"/>
<gene>
    <name evidence="1" type="ORF">SAMN05444487_102273</name>
</gene>
<evidence type="ECO:0000313" key="2">
    <source>
        <dbReference type="Proteomes" id="UP000198534"/>
    </source>
</evidence>
<dbReference type="Pfam" id="PF14035">
    <property type="entry name" value="YlzJ"/>
    <property type="match status" value="1"/>
</dbReference>
<sequence length="69" mass="7744">MIYYSIVPPELALVDSSAPTPDYREVEIEGVLMTVEMVGGNARIHRLHSPDPAHYLDPRFQPGSMVTLY</sequence>